<dbReference type="InterPro" id="IPR041373">
    <property type="entry name" value="RT_RNaseH"/>
</dbReference>
<evidence type="ECO:0000256" key="19">
    <source>
        <dbReference type="ARBA" id="ARBA00039658"/>
    </source>
</evidence>
<comment type="caution">
    <text evidence="26">The sequence shown here is derived from an EMBL/GenBank/DDBJ whole genome shotgun (WGS) entry which is preliminary data.</text>
</comment>
<evidence type="ECO:0000256" key="15">
    <source>
        <dbReference type="ARBA" id="ARBA00022918"/>
    </source>
</evidence>
<evidence type="ECO:0000256" key="6">
    <source>
        <dbReference type="ARBA" id="ARBA00022679"/>
    </source>
</evidence>
<keyword evidence="11" id="KW-0255">Endonuclease</keyword>
<keyword evidence="7" id="KW-0548">Nucleotidyltransferase</keyword>
<keyword evidence="21" id="KW-0812">Transmembrane</keyword>
<dbReference type="EC" id="3.1.26.4" evidence="3"/>
<sequence>MSTETPAASDPFTELVNAFKAALIPPAPPSASGSPMAIPAKYAGEAAECSGFLLQVNLYIQMQPQQFPTEQTKVAFLTSLLSGKALKWAEAIWNSNNPIINSYDQFVSHFSEVFSTATGALSTSDQLFRLRQGSSSIHDYTLHFRTLAAASGWNEISLLGAYRQGLNPEIRSAMAIYDDNIGLEAFLLRTTRVSQQLAACQPPITAPQVASVAASTPVPEPMQVDSTRLSRTERNRRRISQGLCIYCGQSGHILRTCPIRPPRPLVSTITSEIEPTLLTLIPVTLHTSDHMISISALIDSGSSGNFISSDCLKELQLSRLRHHQEYAVTTIQGKPLGRGKVQYSTPYVTLQIGLFHFERIKLLVLEGSTASIILGRPWLKIHNPELRWDTCDITRWSKHCFTHCLSGIPSHHAISVQLASTLVESPEPSSTQEIPADYRAFQDVFSKQAATKLPPHRPWDCTIDLLPGAQLPKGKVYPLSIPERQAMEAYISEALNQGFIRPSTSPAASSFFFVGKKDGGLRPCIDYRILNSQIIQQPYPLPLVPAALEELRGSQVFTKLDLRSAYNLVRIREGDEWKTAFVTPTGHYEYLVMPYGLSISPSVFQTFMNEVFREFLHQFVLVYIDDILIYSRNMAEHRQHVQQVLHKLRQYQLYLKLEKCEFHQSSVYFLGYNISAEGMHMDQRKVDAILKWPPPRTVKELQRFLGFSNFYRRFVQGYSSITAPLTSLLRGKPKHLTWNPAAHEAFQHLKHLFSTAPLLHHPDPELPFTVEVDASTAGVGAVLSQAAGDPALLHPCAFYSHKLSPAEQNYDVGNRELLAIKLALEEWRHWLEGARHPVTIITDHKNLQYLRDAKRLNPRQARWALFFTRFHLKITYRPGSKNIPADALSRLSSPEPSTDPEPIIPSHLFISPIIWDIDRDIRQATLQEPAPPDCPEGKIYVPSSLRNRLLGTVHQSPGSGHPGSKRTLSLLQTRYWWSSMRRDTIRYVQSCSVCARSNSLRMSPAGLLVPLPIPERPWSHLGVDFITDLPRSEGNTCVLVVVDRFSKMCKLIPLSGLPTAMEAAEHLFNHVFRQFGLPEEIVSDRGPQFISHVWKAFFKLLGVSVNLSSGYHPQTNGQTERKIQELGRYLRAYCQEDQHSWSRFLPWAEYAQNSLRQDSTGLTPFQCVLGYQPPLFPWTEEPSNVPAVDHWFRESERVWDSAHHHLQRAIRRDKHFADARRRTAPPYQPGDSVWLSTRDLRLRLPCRKLSPRYIGPFKILRQINEVTFQLQLPPRYRIHPTFHVSLLKPYFPSATETLVAEAGAPPPEILDQPSIYTVNQILDSRRRGGRLEYLIDWEGYGPEERSWVPRDDVLDPSLLTDFHLNHPERPAPRGRGRPRRRVRASGAALEEGVVSGVHLNHPHKPLHRKLHLPGPHHLNTNYIHLLSTPYKRNCLPVKLCLVSDAHQIALLLKDLTSFMWITLWFLCSSLACCVWTLFTLFTPSLPQTWQIHTLHTLSPPAPEPIHRHEGRKARTYRLMQPENNGF</sequence>
<keyword evidence="18" id="KW-0233">DNA recombination</keyword>
<dbReference type="Gene3D" id="3.30.70.270">
    <property type="match status" value="2"/>
</dbReference>
<keyword evidence="20" id="KW-0862">Zinc</keyword>
<keyword evidence="13" id="KW-0460">Magnesium</keyword>
<dbReference type="EC" id="2.7.7.49" evidence="4"/>
<feature type="domain" description="CCHC-type" evidence="23">
    <location>
        <begin position="244"/>
        <end position="258"/>
    </location>
</feature>
<evidence type="ECO:0000256" key="5">
    <source>
        <dbReference type="ARBA" id="ARBA00022670"/>
    </source>
</evidence>
<keyword evidence="12" id="KW-0378">Hydrolase</keyword>
<evidence type="ECO:0000256" key="3">
    <source>
        <dbReference type="ARBA" id="ARBA00012180"/>
    </source>
</evidence>
<keyword evidence="9" id="KW-0479">Metal-binding</keyword>
<dbReference type="InterPro" id="IPR056924">
    <property type="entry name" value="SH3_Tf2-1"/>
</dbReference>
<dbReference type="InterPro" id="IPR001584">
    <property type="entry name" value="Integrase_cat-core"/>
</dbReference>
<keyword evidence="8" id="KW-0540">Nuclease</keyword>
<feature type="domain" description="Reverse transcriptase" evidence="24">
    <location>
        <begin position="495"/>
        <end position="674"/>
    </location>
</feature>
<dbReference type="PROSITE" id="PS50994">
    <property type="entry name" value="INTEGRASE"/>
    <property type="match status" value="1"/>
</dbReference>
<organism evidence="26 27">
    <name type="scientific">Labeo rohita</name>
    <name type="common">Indian major carp</name>
    <name type="synonym">Cyprinus rohita</name>
    <dbReference type="NCBI Taxonomy" id="84645"/>
    <lineage>
        <taxon>Eukaryota</taxon>
        <taxon>Metazoa</taxon>
        <taxon>Chordata</taxon>
        <taxon>Craniata</taxon>
        <taxon>Vertebrata</taxon>
        <taxon>Euteleostomi</taxon>
        <taxon>Actinopterygii</taxon>
        <taxon>Neopterygii</taxon>
        <taxon>Teleostei</taxon>
        <taxon>Ostariophysi</taxon>
        <taxon>Cypriniformes</taxon>
        <taxon>Cyprinidae</taxon>
        <taxon>Labeoninae</taxon>
        <taxon>Labeonini</taxon>
        <taxon>Labeo</taxon>
    </lineage>
</organism>
<evidence type="ECO:0000256" key="8">
    <source>
        <dbReference type="ARBA" id="ARBA00022722"/>
    </source>
</evidence>
<keyword evidence="5" id="KW-0645">Protease</keyword>
<evidence type="ECO:0000256" key="14">
    <source>
        <dbReference type="ARBA" id="ARBA00022908"/>
    </source>
</evidence>
<feature type="domain" description="Integrase catalytic" evidence="25">
    <location>
        <begin position="1013"/>
        <end position="1172"/>
    </location>
</feature>
<dbReference type="Pfam" id="PF00385">
    <property type="entry name" value="Chromo"/>
    <property type="match status" value="1"/>
</dbReference>
<keyword evidence="15" id="KW-0695">RNA-directed DNA polymerase</keyword>
<dbReference type="SUPFAM" id="SSF53098">
    <property type="entry name" value="Ribonuclease H-like"/>
    <property type="match status" value="1"/>
</dbReference>
<dbReference type="InterPro" id="IPR000477">
    <property type="entry name" value="RT_dom"/>
</dbReference>
<evidence type="ECO:0000256" key="20">
    <source>
        <dbReference type="PROSITE-ProRule" id="PRU00047"/>
    </source>
</evidence>
<dbReference type="PROSITE" id="PS50013">
    <property type="entry name" value="CHROMO_2"/>
    <property type="match status" value="1"/>
</dbReference>
<dbReference type="InterPro" id="IPR036397">
    <property type="entry name" value="RNaseH_sf"/>
</dbReference>
<gene>
    <name evidence="26" type="ORF">H4Q32_025978</name>
</gene>
<keyword evidence="16" id="KW-0239">DNA-directed DNA polymerase</keyword>
<evidence type="ECO:0000256" key="17">
    <source>
        <dbReference type="ARBA" id="ARBA00023125"/>
    </source>
</evidence>
<dbReference type="Pfam" id="PF17917">
    <property type="entry name" value="RT_RNaseH"/>
    <property type="match status" value="1"/>
</dbReference>
<dbReference type="Gene3D" id="2.40.50.40">
    <property type="match status" value="1"/>
</dbReference>
<dbReference type="Gene3D" id="2.40.70.10">
    <property type="entry name" value="Acid Proteases"/>
    <property type="match status" value="1"/>
</dbReference>
<dbReference type="Gene3D" id="1.10.340.70">
    <property type="match status" value="1"/>
</dbReference>
<dbReference type="Pfam" id="PF00078">
    <property type="entry name" value="RVT_1"/>
    <property type="match status" value="1"/>
</dbReference>
<reference evidence="26 27" key="1">
    <citation type="submission" date="2022-01" db="EMBL/GenBank/DDBJ databases">
        <title>A high-quality chromosome-level genome assembly of rohu carp, Labeo rohita.</title>
        <authorList>
            <person name="Arick M.A. II"/>
            <person name="Hsu C.-Y."/>
            <person name="Magbanua Z."/>
            <person name="Pechanova O."/>
            <person name="Grover C."/>
            <person name="Miller E."/>
            <person name="Thrash A."/>
            <person name="Ezzel L."/>
            <person name="Alam S."/>
            <person name="Benzie J."/>
            <person name="Hamilton M."/>
            <person name="Karsi A."/>
            <person name="Lawrence M.L."/>
            <person name="Peterson D.G."/>
        </authorList>
    </citation>
    <scope>NUCLEOTIDE SEQUENCE [LARGE SCALE GENOMIC DNA]</scope>
    <source>
        <strain evidence="27">BAU-BD-2019</strain>
        <tissue evidence="26">Blood</tissue>
    </source>
</reference>
<dbReference type="PROSITE" id="PS50878">
    <property type="entry name" value="RT_POL"/>
    <property type="match status" value="1"/>
</dbReference>
<dbReference type="InterPro" id="IPR032549">
    <property type="entry name" value="DUF4939"/>
</dbReference>
<evidence type="ECO:0000256" key="2">
    <source>
        <dbReference type="ARBA" id="ARBA00010879"/>
    </source>
</evidence>
<keyword evidence="17" id="KW-0238">DNA-binding</keyword>
<dbReference type="CDD" id="cd09274">
    <property type="entry name" value="RNase_HI_RT_Ty3"/>
    <property type="match status" value="1"/>
</dbReference>
<dbReference type="Pfam" id="PF16297">
    <property type="entry name" value="DUF4939"/>
    <property type="match status" value="1"/>
</dbReference>
<evidence type="ECO:0000313" key="27">
    <source>
        <dbReference type="Proteomes" id="UP000830375"/>
    </source>
</evidence>
<dbReference type="InterPro" id="IPR001878">
    <property type="entry name" value="Znf_CCHC"/>
</dbReference>
<dbReference type="InterPro" id="IPR036875">
    <property type="entry name" value="Znf_CCHC_sf"/>
</dbReference>
<evidence type="ECO:0000256" key="16">
    <source>
        <dbReference type="ARBA" id="ARBA00022932"/>
    </source>
</evidence>
<evidence type="ECO:0000259" key="22">
    <source>
        <dbReference type="PROSITE" id="PS50013"/>
    </source>
</evidence>
<dbReference type="CDD" id="cd00303">
    <property type="entry name" value="retropepsin_like"/>
    <property type="match status" value="1"/>
</dbReference>
<protein>
    <recommendedName>
        <fullName evidence="19">Gypsy retrotransposon integrase-like protein 1</fullName>
        <ecNumber evidence="4">2.7.7.49</ecNumber>
        <ecNumber evidence="3">3.1.26.4</ecNumber>
    </recommendedName>
</protein>
<dbReference type="PANTHER" id="PTHR37984">
    <property type="entry name" value="PROTEIN CBG26694"/>
    <property type="match status" value="1"/>
</dbReference>
<dbReference type="InterPro" id="IPR050951">
    <property type="entry name" value="Retrovirus_Pol_polyprotein"/>
</dbReference>
<feature type="domain" description="Chromo" evidence="22">
    <location>
        <begin position="1316"/>
        <end position="1374"/>
    </location>
</feature>
<name>A0ABQ8MBJ6_LABRO</name>
<dbReference type="PROSITE" id="PS50158">
    <property type="entry name" value="ZF_CCHC"/>
    <property type="match status" value="1"/>
</dbReference>
<dbReference type="EMBL" id="JACTAM010000010">
    <property type="protein sequence ID" value="KAI2660249.1"/>
    <property type="molecule type" value="Genomic_DNA"/>
</dbReference>
<dbReference type="InterPro" id="IPR043502">
    <property type="entry name" value="DNA/RNA_pol_sf"/>
</dbReference>
<dbReference type="Pfam" id="PF24626">
    <property type="entry name" value="SH3_Tf2-1"/>
    <property type="match status" value="1"/>
</dbReference>
<evidence type="ECO:0000256" key="21">
    <source>
        <dbReference type="SAM" id="Phobius"/>
    </source>
</evidence>
<dbReference type="InterPro" id="IPR023780">
    <property type="entry name" value="Chromo_domain"/>
</dbReference>
<feature type="transmembrane region" description="Helical" evidence="21">
    <location>
        <begin position="1458"/>
        <end position="1481"/>
    </location>
</feature>
<dbReference type="InterPro" id="IPR041588">
    <property type="entry name" value="Integrase_H2C2"/>
</dbReference>
<dbReference type="InterPro" id="IPR016197">
    <property type="entry name" value="Chromo-like_dom_sf"/>
</dbReference>
<dbReference type="Pfam" id="PF13975">
    <property type="entry name" value="gag-asp_proteas"/>
    <property type="match status" value="1"/>
</dbReference>
<accession>A0ABQ8MBJ6</accession>
<keyword evidence="20" id="KW-0863">Zinc-finger</keyword>
<dbReference type="InterPro" id="IPR000953">
    <property type="entry name" value="Chromo/chromo_shadow_dom"/>
</dbReference>
<evidence type="ECO:0000256" key="1">
    <source>
        <dbReference type="ARBA" id="ARBA00004123"/>
    </source>
</evidence>
<evidence type="ECO:0000256" key="4">
    <source>
        <dbReference type="ARBA" id="ARBA00012493"/>
    </source>
</evidence>
<keyword evidence="21" id="KW-1133">Transmembrane helix</keyword>
<evidence type="ECO:0000256" key="18">
    <source>
        <dbReference type="ARBA" id="ARBA00023172"/>
    </source>
</evidence>
<dbReference type="Pfam" id="PF17921">
    <property type="entry name" value="Integrase_H2C2"/>
    <property type="match status" value="1"/>
</dbReference>
<evidence type="ECO:0000256" key="12">
    <source>
        <dbReference type="ARBA" id="ARBA00022801"/>
    </source>
</evidence>
<proteinExistence type="inferred from homology"/>
<evidence type="ECO:0000259" key="23">
    <source>
        <dbReference type="PROSITE" id="PS50158"/>
    </source>
</evidence>
<keyword evidence="10" id="KW-0064">Aspartyl protease</keyword>
<keyword evidence="27" id="KW-1185">Reference proteome</keyword>
<dbReference type="SMART" id="SM00298">
    <property type="entry name" value="CHROMO"/>
    <property type="match status" value="1"/>
</dbReference>
<dbReference type="Gene3D" id="3.30.420.10">
    <property type="entry name" value="Ribonuclease H-like superfamily/Ribonuclease H"/>
    <property type="match status" value="1"/>
</dbReference>
<dbReference type="SUPFAM" id="SSF54160">
    <property type="entry name" value="Chromo domain-like"/>
    <property type="match status" value="1"/>
</dbReference>
<dbReference type="InterPro" id="IPR012337">
    <property type="entry name" value="RNaseH-like_sf"/>
</dbReference>
<dbReference type="Gene3D" id="3.10.10.10">
    <property type="entry name" value="HIV Type 1 Reverse Transcriptase, subunit A, domain 1"/>
    <property type="match status" value="1"/>
</dbReference>
<dbReference type="SUPFAM" id="SSF50630">
    <property type="entry name" value="Acid proteases"/>
    <property type="match status" value="1"/>
</dbReference>
<evidence type="ECO:0000256" key="7">
    <source>
        <dbReference type="ARBA" id="ARBA00022695"/>
    </source>
</evidence>
<evidence type="ECO:0000256" key="11">
    <source>
        <dbReference type="ARBA" id="ARBA00022759"/>
    </source>
</evidence>
<keyword evidence="21" id="KW-0472">Membrane</keyword>
<dbReference type="Proteomes" id="UP000830375">
    <property type="component" value="Unassembled WGS sequence"/>
</dbReference>
<dbReference type="InterPro" id="IPR043128">
    <property type="entry name" value="Rev_trsase/Diguanyl_cyclase"/>
</dbReference>
<evidence type="ECO:0000259" key="24">
    <source>
        <dbReference type="PROSITE" id="PS50878"/>
    </source>
</evidence>
<dbReference type="Gene3D" id="4.10.60.10">
    <property type="entry name" value="Zinc finger, CCHC-type"/>
    <property type="match status" value="1"/>
</dbReference>
<comment type="subcellular location">
    <subcellularLocation>
        <location evidence="1">Nucleus</location>
    </subcellularLocation>
</comment>
<evidence type="ECO:0000313" key="26">
    <source>
        <dbReference type="EMBL" id="KAI2660249.1"/>
    </source>
</evidence>
<comment type="similarity">
    <text evidence="2">Belongs to the beta type-B retroviral polymerase family. HERV class-II K(HML-2) pol subfamily.</text>
</comment>
<evidence type="ECO:0000256" key="13">
    <source>
        <dbReference type="ARBA" id="ARBA00022842"/>
    </source>
</evidence>
<keyword evidence="6" id="KW-0808">Transferase</keyword>
<dbReference type="SUPFAM" id="SSF56672">
    <property type="entry name" value="DNA/RNA polymerases"/>
    <property type="match status" value="1"/>
</dbReference>
<dbReference type="PANTHER" id="PTHR37984:SF5">
    <property type="entry name" value="PROTEIN NYNRIN-LIKE"/>
    <property type="match status" value="1"/>
</dbReference>
<evidence type="ECO:0000259" key="25">
    <source>
        <dbReference type="PROSITE" id="PS50994"/>
    </source>
</evidence>
<dbReference type="CDD" id="cd01647">
    <property type="entry name" value="RT_LTR"/>
    <property type="match status" value="1"/>
</dbReference>
<evidence type="ECO:0000256" key="10">
    <source>
        <dbReference type="ARBA" id="ARBA00022750"/>
    </source>
</evidence>
<dbReference type="SUPFAM" id="SSF57756">
    <property type="entry name" value="Retrovirus zinc finger-like domains"/>
    <property type="match status" value="1"/>
</dbReference>
<keyword evidence="14" id="KW-0229">DNA integration</keyword>
<dbReference type="InterPro" id="IPR021109">
    <property type="entry name" value="Peptidase_aspartic_dom_sf"/>
</dbReference>
<dbReference type="Pfam" id="PF00665">
    <property type="entry name" value="rve"/>
    <property type="match status" value="1"/>
</dbReference>
<evidence type="ECO:0000256" key="9">
    <source>
        <dbReference type="ARBA" id="ARBA00022723"/>
    </source>
</evidence>